<sequence>MAGAEEARGRIWRTRSATTASSSEYSARVNNDPAQQHDGEVGEGLASGSASGSESGSGLGSESEPKPTVTVNVHNPAVSYGGVNPEIEENIYAVKSVPDDDLRRDATDRRKMLGSDLDDDVVPAKRRNTTPRHREPSPVRTPSSSHSDASHFLDLPSELIDAIFSWLTPLELATVSQVCRVLRNHANFDSQWKQHVLSNLPEHRITSPYPCKTWRELYISHDPYWFLTKHKLWFCDRELTGQVIIVRYDERRGCIEGYQLLATRNREGSEPWLADQDVHIHYFEPTVKLHLDKPILQLNVDSLENIARGRSAPFRHFFSEQPMRINNGTDPRISNFLLAKPLSKAALGGRMANEFPHGYVWPSPAIPARHRVTGQPAGVHPLATSVNYTRSTAAMWQPRTRSEASDQIFRIRQWMEMGPPTLGVHFAEEVVTYSTLDPVLYTPTAEKPWRGIWVGDYSGHGCEFLLINQLEVDGEEDEKPLARLEGETEAAFQERFLSERVHRGRLEAIKLTGDANVPRGEYTFVADDLGEDGFIGIAQEPPFQGARVVKSKGHIAHLGFINDKYIESQLLLLSYNRLAQYWIGFGHISFFERVDIDQFLVPQ</sequence>
<evidence type="ECO:0000313" key="2">
    <source>
        <dbReference type="Proteomes" id="UP001497700"/>
    </source>
</evidence>
<name>A0ACB9Z8K7_9PEZI</name>
<proteinExistence type="predicted"/>
<dbReference type="EMBL" id="MU393445">
    <property type="protein sequence ID" value="KAI4867671.1"/>
    <property type="molecule type" value="Genomic_DNA"/>
</dbReference>
<comment type="caution">
    <text evidence="1">The sequence shown here is derived from an EMBL/GenBank/DDBJ whole genome shotgun (WGS) entry which is preliminary data.</text>
</comment>
<evidence type="ECO:0000313" key="1">
    <source>
        <dbReference type="EMBL" id="KAI4867671.1"/>
    </source>
</evidence>
<protein>
    <submittedName>
        <fullName evidence="1">F-box domain-containing protein</fullName>
    </submittedName>
</protein>
<dbReference type="Proteomes" id="UP001497700">
    <property type="component" value="Unassembled WGS sequence"/>
</dbReference>
<organism evidence="1 2">
    <name type="scientific">Hypoxylon rubiginosum</name>
    <dbReference type="NCBI Taxonomy" id="110542"/>
    <lineage>
        <taxon>Eukaryota</taxon>
        <taxon>Fungi</taxon>
        <taxon>Dikarya</taxon>
        <taxon>Ascomycota</taxon>
        <taxon>Pezizomycotina</taxon>
        <taxon>Sordariomycetes</taxon>
        <taxon>Xylariomycetidae</taxon>
        <taxon>Xylariales</taxon>
        <taxon>Hypoxylaceae</taxon>
        <taxon>Hypoxylon</taxon>
    </lineage>
</organism>
<accession>A0ACB9Z8K7</accession>
<keyword evidence="2" id="KW-1185">Reference proteome</keyword>
<reference evidence="1 2" key="1">
    <citation type="journal article" date="2022" name="New Phytol.">
        <title>Ecological generalism drives hyperdiversity of secondary metabolite gene clusters in xylarialean endophytes.</title>
        <authorList>
            <person name="Franco M.E.E."/>
            <person name="Wisecaver J.H."/>
            <person name="Arnold A.E."/>
            <person name="Ju Y.M."/>
            <person name="Slot J.C."/>
            <person name="Ahrendt S."/>
            <person name="Moore L.P."/>
            <person name="Eastman K.E."/>
            <person name="Scott K."/>
            <person name="Konkel Z."/>
            <person name="Mondo S.J."/>
            <person name="Kuo A."/>
            <person name="Hayes R.D."/>
            <person name="Haridas S."/>
            <person name="Andreopoulos B."/>
            <person name="Riley R."/>
            <person name="LaButti K."/>
            <person name="Pangilinan J."/>
            <person name="Lipzen A."/>
            <person name="Amirebrahimi M."/>
            <person name="Yan J."/>
            <person name="Adam C."/>
            <person name="Keymanesh K."/>
            <person name="Ng V."/>
            <person name="Louie K."/>
            <person name="Northen T."/>
            <person name="Drula E."/>
            <person name="Henrissat B."/>
            <person name="Hsieh H.M."/>
            <person name="Youens-Clark K."/>
            <person name="Lutzoni F."/>
            <person name="Miadlikowska J."/>
            <person name="Eastwood D.C."/>
            <person name="Hamelin R.C."/>
            <person name="Grigoriev I.V."/>
            <person name="U'Ren J.M."/>
        </authorList>
    </citation>
    <scope>NUCLEOTIDE SEQUENCE [LARGE SCALE GENOMIC DNA]</scope>
    <source>
        <strain evidence="1 2">CBS 119005</strain>
    </source>
</reference>
<gene>
    <name evidence="1" type="ORF">F4820DRAFT_413068</name>
</gene>